<dbReference type="Pfam" id="PF02514">
    <property type="entry name" value="CobN-Mg_chel"/>
    <property type="match status" value="1"/>
</dbReference>
<keyword evidence="4" id="KW-1185">Reference proteome</keyword>
<dbReference type="NCBIfam" id="NF008973">
    <property type="entry name" value="PRK12321.1"/>
    <property type="match status" value="1"/>
</dbReference>
<evidence type="ECO:0000259" key="2">
    <source>
        <dbReference type="Pfam" id="PF02514"/>
    </source>
</evidence>
<gene>
    <name evidence="3" type="ORF">GGR04_003542</name>
</gene>
<dbReference type="GO" id="GO:0009236">
    <property type="term" value="P:cobalamin biosynthetic process"/>
    <property type="evidence" value="ECO:0007669"/>
    <property type="project" value="UniProtKB-UniRule"/>
</dbReference>
<dbReference type="InterPro" id="IPR003672">
    <property type="entry name" value="CobN/Mg_chltase"/>
</dbReference>
<dbReference type="RefSeq" id="WP_183201217.1">
    <property type="nucleotide sequence ID" value="NZ_JACIEK010000011.1"/>
</dbReference>
<accession>A0A7W6MLD4</accession>
<reference evidence="3 4" key="1">
    <citation type="submission" date="2020-08" db="EMBL/GenBank/DDBJ databases">
        <title>Genomic Encyclopedia of Type Strains, Phase IV (KMG-IV): sequencing the most valuable type-strain genomes for metagenomic binning, comparative biology and taxonomic classification.</title>
        <authorList>
            <person name="Goeker M."/>
        </authorList>
    </citation>
    <scope>NUCLEOTIDE SEQUENCE [LARGE SCALE GENOMIC DNA]</scope>
    <source>
        <strain evidence="3 4">DSM 102238</strain>
    </source>
</reference>
<keyword evidence="3" id="KW-0436">Ligase</keyword>
<dbReference type="EC" id="6.6.1.2" evidence="1"/>
<comment type="caution">
    <text evidence="3">The sequence shown here is derived from an EMBL/GenBank/DDBJ whole genome shotgun (WGS) entry which is preliminary data.</text>
</comment>
<dbReference type="GO" id="GO:0051116">
    <property type="term" value="F:cobaltochelatase activity"/>
    <property type="evidence" value="ECO:0007669"/>
    <property type="project" value="UniProtKB-UniRule"/>
</dbReference>
<protein>
    <recommendedName>
        <fullName evidence="1">Cobaltochelatase subunit CobN</fullName>
        <ecNumber evidence="1">6.6.1.2</ecNumber>
    </recommendedName>
</protein>
<dbReference type="EMBL" id="JACIEK010000011">
    <property type="protein sequence ID" value="MBB3999672.1"/>
    <property type="molecule type" value="Genomic_DNA"/>
</dbReference>
<dbReference type="Proteomes" id="UP000542776">
    <property type="component" value="Unassembled WGS sequence"/>
</dbReference>
<name>A0A7W6MLD4_9HYPH</name>
<dbReference type="AlphaFoldDB" id="A0A7W6MLD4"/>
<organism evidence="3 4">
    <name type="scientific">Aureimonas pseudogalii</name>
    <dbReference type="NCBI Taxonomy" id="1744844"/>
    <lineage>
        <taxon>Bacteria</taxon>
        <taxon>Pseudomonadati</taxon>
        <taxon>Pseudomonadota</taxon>
        <taxon>Alphaproteobacteria</taxon>
        <taxon>Hyphomicrobiales</taxon>
        <taxon>Aurantimonadaceae</taxon>
        <taxon>Aureimonas</taxon>
    </lineage>
</organism>
<evidence type="ECO:0000256" key="1">
    <source>
        <dbReference type="NCBIfam" id="TIGR02257"/>
    </source>
</evidence>
<sequence length="1238" mass="131963">MHLLAAQRGTIAEGGEAVDLAQSPGEILVLSAADTELAAIALAAGRLGFGAGEIRLANLLRLGHPMSVDTYLARMGTAAKLVVIRLLGGERYWPYGCEAMLAGARTHGFALTILPGDDRPDPGLDRFSTLPIEDRDRLWGFLREGGAENAEGFLRGCRAIVAGRAVPGAARPIAKAGLLFRGEANDEGAPSPRPSVAIVFYRALVQSGQTEAVEALAKAIERAGCRARAFFVSSLKDADSIALLRAAFAVDPPAVVVNLTGFAVSAPGAPHRPTVLDEGGAVVLQAVLAGGSEAAWAASSQGLSGRDLAMNVALPEVDGRVLGRAIAFKSAGEWNALCEIDIVSHRPEASRVRFVAELAHAWARLRGKPPAERRVAILLANYPNRDGRLGNGVGLDTPAGTVRVLQAMREAGYAVAGFPETGNALIEHLMAGPTNAGTRARTIRETLSMDGYRAFFEILPAPVREAVTARWGAPDGDPFFDPAHGFALPLARFGHVMVGIQPARGYNIDPKATYHAPDLVPPHNYLALYAFLRREFAADALIHMGKHGNLEWLPGKALALSEGCFPEAVLGAMPHLYPFIVNDPGEGSQAKRRTSAVIVDHLTPPLTRAESYGPLRDLERLVDEYYEAAGGDPRRTALLKGRILELVTTAGLARDAGIDPTDLGDAALERLDAWLCDLKEMQIRDGLHVFGLAPEGRLLTDLTVALARLPRGLEPSEASILRALAEDLGMADFDPLACDMAAPWTGPRPHVLHSLSTDLWRSAGDSVERLELLAAGLVAGEIPSDPAWVSTATVLADVEAKLRPSITASGPAEIAGLLAGLDGRFVPPGPSGAPTRGRPDVLPTGRNFFSVDTRAVPTEAAWTLGRKSAELLVTRHLQDHGDWPRAVGLTCWGTANMRTGGDDIAQALALIGVKPVWDRASGRVTGFEILTPAALGRPRVDVTLRISGFFRDAFPDQIALFDRAVRAVGTLEEDEGDNPIAARMAQERAGLEAEGAAAADAALTAGHRVFGAKPGAYGAGLQALIDEGGWENRSDLAESFLVWGAYAYGADTEGSSERAAFERRLGRLDAVVQNQDNREHDLLDSDDYYQFEGGMSAAVELLSGHAPAAYHNDHSRPERPVIRTLREEIARVVRARVVNPKWIAGVLRHGYKGAFEIAATVDYLFAFAATTDAVASHQFDLVHAAFVEDETVAGFMRANNPAAFAEMQARFAEAARRGLWHPRSNSAAMAPPGERIES</sequence>
<dbReference type="InterPro" id="IPR011953">
    <property type="entry name" value="Cobalto_CobN"/>
</dbReference>
<feature type="domain" description="CobN/magnesium chelatase" evidence="2">
    <location>
        <begin position="139"/>
        <end position="1225"/>
    </location>
</feature>
<dbReference type="NCBIfam" id="TIGR02257">
    <property type="entry name" value="cobalto_cobN"/>
    <property type="match status" value="1"/>
</dbReference>
<evidence type="ECO:0000313" key="3">
    <source>
        <dbReference type="EMBL" id="MBB3999672.1"/>
    </source>
</evidence>
<dbReference type="CDD" id="cd10150">
    <property type="entry name" value="CobN_like"/>
    <property type="match status" value="1"/>
</dbReference>
<evidence type="ECO:0000313" key="4">
    <source>
        <dbReference type="Proteomes" id="UP000542776"/>
    </source>
</evidence>
<proteinExistence type="predicted"/>
<dbReference type="PANTHER" id="PTHR44119:SF4">
    <property type="entry name" value="AEROBIC COBALTOCHELATASE SUBUNIT COBN"/>
    <property type="match status" value="1"/>
</dbReference>
<dbReference type="PANTHER" id="PTHR44119">
    <property type="entry name" value="MAGNESIUM-CHELATASE SUBUNIT CHLH, CHLOROPLASTIC"/>
    <property type="match status" value="1"/>
</dbReference>